<dbReference type="RefSeq" id="WP_209661651.1">
    <property type="nucleotide sequence ID" value="NZ_JAGGLI010000033.1"/>
</dbReference>
<protein>
    <submittedName>
        <fullName evidence="1">Uncharacterized protein</fullName>
    </submittedName>
</protein>
<gene>
    <name evidence="1" type="ORF">J2Z35_002431</name>
</gene>
<name>A0ABS4KLF0_9FIRM</name>
<comment type="caution">
    <text evidence="1">The sequence shown here is derived from an EMBL/GenBank/DDBJ whole genome shotgun (WGS) entry which is preliminary data.</text>
</comment>
<dbReference type="Proteomes" id="UP001314903">
    <property type="component" value="Unassembled WGS sequence"/>
</dbReference>
<keyword evidence="2" id="KW-1185">Reference proteome</keyword>
<organism evidence="1 2">
    <name type="scientific">Acetoanaerobium pronyense</name>
    <dbReference type="NCBI Taxonomy" id="1482736"/>
    <lineage>
        <taxon>Bacteria</taxon>
        <taxon>Bacillati</taxon>
        <taxon>Bacillota</taxon>
        <taxon>Clostridia</taxon>
        <taxon>Peptostreptococcales</taxon>
        <taxon>Filifactoraceae</taxon>
        <taxon>Acetoanaerobium</taxon>
    </lineage>
</organism>
<dbReference type="EMBL" id="JAGGLI010000033">
    <property type="protein sequence ID" value="MBP2028601.1"/>
    <property type="molecule type" value="Genomic_DNA"/>
</dbReference>
<accession>A0ABS4KLF0</accession>
<evidence type="ECO:0000313" key="1">
    <source>
        <dbReference type="EMBL" id="MBP2028601.1"/>
    </source>
</evidence>
<sequence length="204" mass="23799">MIHNINKLEKEKIIKQFGNEFFNRVKALIQPLTIRWDIAELNLIDHFSANLVFKGKSNKFGPIVLKFGRNPDEFSSEAAALNSFKSKAICNPFEAGYHNMVLIEEAIEPGITLKSEENLDVRVNVFCNLFKELHKKEKSLKKTNYTDNTEFKYKSYKDWVFKISDYMDKQASWKEVALHMRRAKNLYIELSKTSKNHMIIIGES</sequence>
<proteinExistence type="predicted"/>
<evidence type="ECO:0000313" key="2">
    <source>
        <dbReference type="Proteomes" id="UP001314903"/>
    </source>
</evidence>
<reference evidence="1 2" key="1">
    <citation type="submission" date="2021-03" db="EMBL/GenBank/DDBJ databases">
        <title>Genomic Encyclopedia of Type Strains, Phase IV (KMG-IV): sequencing the most valuable type-strain genomes for metagenomic binning, comparative biology and taxonomic classification.</title>
        <authorList>
            <person name="Goeker M."/>
        </authorList>
    </citation>
    <scope>NUCLEOTIDE SEQUENCE [LARGE SCALE GENOMIC DNA]</scope>
    <source>
        <strain evidence="1 2">DSM 27512</strain>
    </source>
</reference>